<dbReference type="Gene3D" id="3.40.50.300">
    <property type="entry name" value="P-loop containing nucleotide triphosphate hydrolases"/>
    <property type="match status" value="1"/>
</dbReference>
<dbReference type="SUPFAM" id="SSF52540">
    <property type="entry name" value="P-loop containing nucleoside triphosphate hydrolases"/>
    <property type="match status" value="1"/>
</dbReference>
<dbReference type="EMBL" id="UGOD01000001">
    <property type="protein sequence ID" value="STX50205.1"/>
    <property type="molecule type" value="Genomic_DNA"/>
</dbReference>
<evidence type="ECO:0000313" key="1">
    <source>
        <dbReference type="EMBL" id="STX50205.1"/>
    </source>
</evidence>
<evidence type="ECO:0000313" key="2">
    <source>
        <dbReference type="Proteomes" id="UP000254794"/>
    </source>
</evidence>
<keyword evidence="2" id="KW-1185">Reference proteome</keyword>
<dbReference type="OrthoDB" id="5649340at2"/>
<dbReference type="InterPro" id="IPR027417">
    <property type="entry name" value="P-loop_NTPase"/>
</dbReference>
<dbReference type="RefSeq" id="WP_115329810.1">
    <property type="nucleotide sequence ID" value="NZ_CAAAHP010000011.1"/>
</dbReference>
<accession>A0A378JGA2</accession>
<reference evidence="1 2" key="1">
    <citation type="submission" date="2018-06" db="EMBL/GenBank/DDBJ databases">
        <authorList>
            <consortium name="Pathogen Informatics"/>
            <person name="Doyle S."/>
        </authorList>
    </citation>
    <scope>NUCLEOTIDE SEQUENCE [LARGE SCALE GENOMIC DNA]</scope>
    <source>
        <strain evidence="1 2">NCTC13316</strain>
    </source>
</reference>
<gene>
    <name evidence="1" type="ORF">NCTC13316_00272</name>
</gene>
<organism evidence="1 2">
    <name type="scientific">Legionella busanensis</name>
    <dbReference type="NCBI Taxonomy" id="190655"/>
    <lineage>
        <taxon>Bacteria</taxon>
        <taxon>Pseudomonadati</taxon>
        <taxon>Pseudomonadota</taxon>
        <taxon>Gammaproteobacteria</taxon>
        <taxon>Legionellales</taxon>
        <taxon>Legionellaceae</taxon>
        <taxon>Legionella</taxon>
    </lineage>
</organism>
<name>A0A378JGA2_9GAMM</name>
<sequence length="1243" mass="143015">MKTLIKKKEINRYNNKQNLPEEFEGLIINNYSSYLKNDEVNWNNIAVLILQDLEKKGVKVADKIIEKINSNTSYNDFILQYIIKQLYSYPNYHLFLEKFAFKLGATKDRVISLTVLKEAGITDIKELEKIFKEFLLEQKKLAKNAPNLVKIKDEDDFEQLISLLAANPLYENLLHAFLQQLINEFNKYPEEGIGSVTTEVLEAKSLQQFFQSLSIDITLQPPKDGQYRKGTLYASLDSTNLNYTVCKNNGELVRGVIPLSGINGKFNDQTTEEELKKYLPNILKITTARRHTSQLALSSTLSLAEALLQFIQTLSIDATLQPPNNGYYRKDMLYVTLNYGYLNYSVLKDNGELVSDTIRFSELSNQIDEQTTEEELKQYLPNILKITAARGHTTRLALNNTASLRDRAIDFIKKEFNPELHSTNLPSSCFIQREEAKFLLDQWLNAGNLPQVISHLIDDSYLRCIQQLDHVTAQAKNHSEMSTYIKAEIDAVRDLMDNFIHLAGAMDKQDSAFDIQILQLISHLKNLKNFYDKTPLLFSNEVFPKTDGNFNEFVKNIILQGRKDELIEFSNNQDEIWCLKWDSLINALVENSPVVKVFNKKTSKSASLTDESGHLIPAKVIFREELKMSLLTHLKENCLHYHRQALQNYQKEQAAKPAVQTDVDDFTKQLSIPTKPFKLPTITLEEARTEAYRQYSMRHILTLKSYKAWTNKEKYLQQVHNRILQPNFMEGLLDEQLRYAQIAQEEWLTDVLVPKFSTALYLNIAARLITDYRVDIEAINQIAQQLWHKILSSNISDKLMMDWQEISIKMAPLAETETTHYYKDCQEKAKLRMSQLYPTVAEDTSEYEFKFKSCLEMEKNKVRKKLSNQVMAAFLDRYFDQFASQEDLHKKPQFTIGENKDYVFIGPAASGKSTISNQYIHQDQRLDYVSMATDDYRGIRLPGTDDFEGQQTDQMFIRTQDSAYLVSEIVEDRMRSLKDKRPNMIVDGVTYKPAHRALVETNKNSVIVCACLDDASEVVNRSYNRAIQEDSSSADKGRHVNTSSLLHMHKTASISLIKYCQPNSNIDVYNTNIRRGETPPLIATINTHGVKNLIIHDEKDALSHLTSFFNKNRLNVSARNASGLFIAQLQKPMFQIESLFTVLDHDFNIVLKDKDGNAYLTFRKNGKDSIEMTIPNPEQVKEKLSHPGRECELLKMMLLYGQYGCLKEVRKQCLIQETDRLVEDILSKAIAANQYVGISNQMV</sequence>
<dbReference type="Proteomes" id="UP000254794">
    <property type="component" value="Unassembled WGS sequence"/>
</dbReference>
<proteinExistence type="predicted"/>
<dbReference type="AlphaFoldDB" id="A0A378JGA2"/>
<protein>
    <submittedName>
        <fullName evidence="1">Uncharacterized protein</fullName>
    </submittedName>
</protein>